<dbReference type="PANTHER" id="PTHR35024:SF4">
    <property type="entry name" value="POLYMER-FORMING CYTOSKELETAL PROTEIN"/>
    <property type="match status" value="1"/>
</dbReference>
<dbReference type="OrthoDB" id="5612117at2"/>
<protein>
    <recommendedName>
        <fullName evidence="4">Polymer-forming cytoskeletal family protein</fullName>
    </recommendedName>
</protein>
<gene>
    <name evidence="2" type="ORF">CGU03_03660</name>
</gene>
<proteinExistence type="inferred from homology"/>
<sequence>MGIFSKQSRAKSQLSATTLIAKGSHIAGELKVESSIQVDGLVDGELHVDKTLVISESGVVRGDIFADHLIINGQFEGTAHAGKIEILNKGRVNGTLFSDDLSIEQGGRFTGNTHPSPEHQVVDFKDAKAAAEG</sequence>
<dbReference type="Proteomes" id="UP000216173">
    <property type="component" value="Unassembled WGS sequence"/>
</dbReference>
<reference evidence="3" key="1">
    <citation type="submission" date="2017-07" db="EMBL/GenBank/DDBJ databases">
        <authorList>
            <person name="Boucher Y."/>
            <person name="Orata F.D."/>
        </authorList>
    </citation>
    <scope>NUCLEOTIDE SEQUENCE [LARGE SCALE GENOMIC DNA]</scope>
    <source>
        <strain evidence="3">OYP9E10</strain>
    </source>
</reference>
<comment type="similarity">
    <text evidence="1">Belongs to the bactofilin family.</text>
</comment>
<evidence type="ECO:0000313" key="2">
    <source>
        <dbReference type="EMBL" id="PAR22455.1"/>
    </source>
</evidence>
<dbReference type="PANTHER" id="PTHR35024">
    <property type="entry name" value="HYPOTHETICAL CYTOSOLIC PROTEIN"/>
    <property type="match status" value="1"/>
</dbReference>
<evidence type="ECO:0000256" key="1">
    <source>
        <dbReference type="ARBA" id="ARBA00044755"/>
    </source>
</evidence>
<name>A0A271VXY8_VIBMT</name>
<comment type="caution">
    <text evidence="2">The sequence shown here is derived from an EMBL/GenBank/DDBJ whole genome shotgun (WGS) entry which is preliminary data.</text>
</comment>
<dbReference type="InterPro" id="IPR007607">
    <property type="entry name" value="BacA/B"/>
</dbReference>
<dbReference type="Pfam" id="PF04519">
    <property type="entry name" value="Bactofilin"/>
    <property type="match status" value="1"/>
</dbReference>
<accession>A0A271VXY8</accession>
<evidence type="ECO:0000313" key="3">
    <source>
        <dbReference type="Proteomes" id="UP000216173"/>
    </source>
</evidence>
<dbReference type="EMBL" id="NMSH01000003">
    <property type="protein sequence ID" value="PAR22455.1"/>
    <property type="molecule type" value="Genomic_DNA"/>
</dbReference>
<dbReference type="AlphaFoldDB" id="A0A271VXY8"/>
<organism evidence="2 3">
    <name type="scientific">Vibrio metoecus</name>
    <dbReference type="NCBI Taxonomy" id="1481663"/>
    <lineage>
        <taxon>Bacteria</taxon>
        <taxon>Pseudomonadati</taxon>
        <taxon>Pseudomonadota</taxon>
        <taxon>Gammaproteobacteria</taxon>
        <taxon>Vibrionales</taxon>
        <taxon>Vibrionaceae</taxon>
        <taxon>Vibrio</taxon>
    </lineage>
</organism>
<evidence type="ECO:0008006" key="4">
    <source>
        <dbReference type="Google" id="ProtNLM"/>
    </source>
</evidence>